<organism evidence="1 2">
    <name type="scientific">Paenibacillus albiflavus</name>
    <dbReference type="NCBI Taxonomy" id="2545760"/>
    <lineage>
        <taxon>Bacteria</taxon>
        <taxon>Bacillati</taxon>
        <taxon>Bacillota</taxon>
        <taxon>Bacilli</taxon>
        <taxon>Bacillales</taxon>
        <taxon>Paenibacillaceae</taxon>
        <taxon>Paenibacillus</taxon>
    </lineage>
</organism>
<dbReference type="Proteomes" id="UP000295418">
    <property type="component" value="Unassembled WGS sequence"/>
</dbReference>
<keyword evidence="2" id="KW-1185">Reference proteome</keyword>
<comment type="caution">
    <text evidence="1">The sequence shown here is derived from an EMBL/GenBank/DDBJ whole genome shotgun (WGS) entry which is preliminary data.</text>
</comment>
<sequence>MSVVYTCRHCQMAIGRIEQSHVTEDQLGFHFLTPEERRDIISYDLEGNVTVRVICDFCKEALDIHPELSLLSNPLQ</sequence>
<dbReference type="GO" id="GO:0010468">
    <property type="term" value="P:regulation of gene expression"/>
    <property type="evidence" value="ECO:0007669"/>
    <property type="project" value="InterPro"/>
</dbReference>
<dbReference type="RefSeq" id="WP_132420423.1">
    <property type="nucleotide sequence ID" value="NZ_SKFG01000044.1"/>
</dbReference>
<dbReference type="InterPro" id="IPR020115">
    <property type="entry name" value="Fin"/>
</dbReference>
<evidence type="ECO:0000313" key="1">
    <source>
        <dbReference type="EMBL" id="TCZ70531.1"/>
    </source>
</evidence>
<dbReference type="Pfam" id="PF10955">
    <property type="entry name" value="Fin"/>
    <property type="match status" value="1"/>
</dbReference>
<protein>
    <submittedName>
        <fullName evidence="1">Anti-sigma-F factor Fin family protein</fullName>
    </submittedName>
</protein>
<dbReference type="OrthoDB" id="2084556at2"/>
<proteinExistence type="predicted"/>
<dbReference type="AlphaFoldDB" id="A0A4R4DYB8"/>
<gene>
    <name evidence="1" type="ORF">E0485_23140</name>
</gene>
<reference evidence="1 2" key="1">
    <citation type="submission" date="2019-03" db="EMBL/GenBank/DDBJ databases">
        <authorList>
            <person name="Kim M.K.M."/>
        </authorList>
    </citation>
    <scope>NUCLEOTIDE SEQUENCE [LARGE SCALE GENOMIC DNA]</scope>
    <source>
        <strain evidence="1 2">18JY21-1</strain>
    </source>
</reference>
<name>A0A4R4DYB8_9BACL</name>
<accession>A0A4R4DYB8</accession>
<evidence type="ECO:0000313" key="2">
    <source>
        <dbReference type="Proteomes" id="UP000295418"/>
    </source>
</evidence>
<dbReference type="EMBL" id="SKFG01000044">
    <property type="protein sequence ID" value="TCZ70531.1"/>
    <property type="molecule type" value="Genomic_DNA"/>
</dbReference>